<dbReference type="Proteomes" id="UP001152622">
    <property type="component" value="Chromosome 2"/>
</dbReference>
<evidence type="ECO:0000313" key="3">
    <source>
        <dbReference type="Proteomes" id="UP001152622"/>
    </source>
</evidence>
<reference evidence="2" key="1">
    <citation type="journal article" date="2023" name="Science">
        <title>Genome structures resolve the early diversification of teleost fishes.</title>
        <authorList>
            <person name="Parey E."/>
            <person name="Louis A."/>
            <person name="Montfort J."/>
            <person name="Bouchez O."/>
            <person name="Roques C."/>
            <person name="Iampietro C."/>
            <person name="Lluch J."/>
            <person name="Castinel A."/>
            <person name="Donnadieu C."/>
            <person name="Desvignes T."/>
            <person name="Floi Bucao C."/>
            <person name="Jouanno E."/>
            <person name="Wen M."/>
            <person name="Mejri S."/>
            <person name="Dirks R."/>
            <person name="Jansen H."/>
            <person name="Henkel C."/>
            <person name="Chen W.J."/>
            <person name="Zahm M."/>
            <person name="Cabau C."/>
            <person name="Klopp C."/>
            <person name="Thompson A.W."/>
            <person name="Robinson-Rechavi M."/>
            <person name="Braasch I."/>
            <person name="Lecointre G."/>
            <person name="Bobe J."/>
            <person name="Postlethwait J.H."/>
            <person name="Berthelot C."/>
            <person name="Roest Crollius H."/>
            <person name="Guiguen Y."/>
        </authorList>
    </citation>
    <scope>NUCLEOTIDE SEQUENCE</scope>
    <source>
        <strain evidence="2">WJC10195</strain>
    </source>
</reference>
<evidence type="ECO:0000256" key="1">
    <source>
        <dbReference type="SAM" id="MobiDB-lite"/>
    </source>
</evidence>
<dbReference type="EMBL" id="JAINUF010000002">
    <property type="protein sequence ID" value="KAJ8374577.1"/>
    <property type="molecule type" value="Genomic_DNA"/>
</dbReference>
<evidence type="ECO:0000313" key="2">
    <source>
        <dbReference type="EMBL" id="KAJ8374577.1"/>
    </source>
</evidence>
<name>A0A9Q1G454_SYNKA</name>
<sequence length="145" mass="14855">MPFQGLVCACSSPDSADRVRCILGALPPAAVALLVAAARRGMLLLLLGVHAGGVGELPLDAGTAVLFLGPVPEAQLGRPEVRAALVLVLVHGVRQLAAVAPGGATGPHQGVRHGDQQDHDPRGQDTGAGDARLRLKHQQHEHGHG</sequence>
<organism evidence="2 3">
    <name type="scientific">Synaphobranchus kaupii</name>
    <name type="common">Kaup's arrowtooth eel</name>
    <dbReference type="NCBI Taxonomy" id="118154"/>
    <lineage>
        <taxon>Eukaryota</taxon>
        <taxon>Metazoa</taxon>
        <taxon>Chordata</taxon>
        <taxon>Craniata</taxon>
        <taxon>Vertebrata</taxon>
        <taxon>Euteleostomi</taxon>
        <taxon>Actinopterygii</taxon>
        <taxon>Neopterygii</taxon>
        <taxon>Teleostei</taxon>
        <taxon>Anguilliformes</taxon>
        <taxon>Synaphobranchidae</taxon>
        <taxon>Synaphobranchus</taxon>
    </lineage>
</organism>
<keyword evidence="3" id="KW-1185">Reference proteome</keyword>
<comment type="caution">
    <text evidence="2">The sequence shown here is derived from an EMBL/GenBank/DDBJ whole genome shotgun (WGS) entry which is preliminary data.</text>
</comment>
<proteinExistence type="predicted"/>
<protein>
    <submittedName>
        <fullName evidence="2">Uncharacterized protein</fullName>
    </submittedName>
</protein>
<feature type="compositionally biased region" description="Basic and acidic residues" evidence="1">
    <location>
        <begin position="112"/>
        <end position="123"/>
    </location>
</feature>
<dbReference type="AlphaFoldDB" id="A0A9Q1G454"/>
<feature type="region of interest" description="Disordered" evidence="1">
    <location>
        <begin position="100"/>
        <end position="129"/>
    </location>
</feature>
<gene>
    <name evidence="2" type="ORF">SKAU_G00051570</name>
</gene>
<accession>A0A9Q1G454</accession>